<dbReference type="Gene3D" id="1.10.10.10">
    <property type="entry name" value="Winged helix-like DNA-binding domain superfamily/Winged helix DNA-binding domain"/>
    <property type="match status" value="1"/>
</dbReference>
<gene>
    <name evidence="2" type="ORF">CJU94_14645</name>
</gene>
<keyword evidence="3" id="KW-1185">Reference proteome</keyword>
<feature type="compositionally biased region" description="Polar residues" evidence="1">
    <location>
        <begin position="75"/>
        <end position="88"/>
    </location>
</feature>
<feature type="compositionally biased region" description="Polar residues" evidence="1">
    <location>
        <begin position="1"/>
        <end position="11"/>
    </location>
</feature>
<accession>A0A248VJY4</accession>
<sequence length="1252" mass="136811">MTKSSVGSPTSAVWDEFRIPDEGNNKAQTTGHVSRGTASHSPPRSHTTHGNRDASHPPGAPSVLARGLAAAAFSRQTSGQGLTGNTAASPGRASGGVRTRDALLRRTGSVHGTYARRPVRAARSDDTSRPIAETEPISIKEFNELNNNYDTVDGYPRNSEANGEIAQKIEDGIGQEMTGYPPEVIQFQQRETHLQGMLADLPESERQFYAAAAAMLGTAYPLETGSDSRYEIGQKMTALEDAVRDEANRVRNDPVDRALSIFNPPMGVAWLNKEDRDNVDYLDKLRDDFLDATNADERDEIFEEASELKDGLQRSISAEVDRRRLTADGQWKEANGEVDRILSEARAQTDPAKRYELIGRQLYEGDPGQDTLKDKVVLAFTQRMQDSAELRDTLDTWHAQVSGPLNAHSVGAAKRYTDILRNLPPASGDYVRDLSDQYNAVLKDTSYKDYSITPAARSEKLAGQVLEGIARVLLGVTPLAPLADLLPSTLPAGIRMGLDYGSALLGMIAGEAPAILNDVGLAGKALATAAKDAEAANLASKDGAATGENLAQSAGRIADRTKAGPSAGRDAQAAGQAIDDKPAVDAGPSIDPTSQLAHQRAGDYPYGSLEAYADPNVHPADLHSGARPGILEDARGDRYVAMHGKAYHVRFDNQSDTWRVFMKGADLKPQYPVRLNEITHRWEINTEVGLTGGAPKISEQTRKEIIRLLKEGNLSRAKIAATLGISTNPVARIMNEEKIVLTAPDSLRTLKITPADEREIVRLLEDGVLTRVEIAKKMGISPSMVGKISKRNNLGLHGKYLPPAIRRKAENLLREGKLTNAQIAAETKISSRTVTRIKKDMHLAKFVRRRRITPEIRQDVIQRINDGLTYDEIAAATGVSKMTVRRIAQQTNTFRGVVRTSPEQIDRVFTLKDEGKTPQEVADAVGISVRKVRDIYANVNADSYKRIWWDTTPEKRTAAIRQLDEGKNANQVAKDLGLQIETVRGIANQHRVARDSLASELLAEGRSPEDVAASLNISPKYVAKLTKGVPESTHEIRFTAKDRDAAMEMFEKGYSREDVATKLGISPWKAHSLANEFRTNTMNSVTPQQLDDIARALGLPDYDFTTGDLARATQLPETTVRVVEQEYARGLLVSRPSSPVAGTSSAMPAAEHYEWLPPLSAAQEIEAIRAMDEGLSLTDIAAQLKEPGAVIQQLYEDDLPLMMSRDDPPDAPPAQPPAPQTRVLSKEDEAEVQEIVQRTGLRRSFVTSLFFT</sequence>
<protein>
    <submittedName>
        <fullName evidence="2">DNA-binding protein</fullName>
    </submittedName>
</protein>
<dbReference type="KEGG" id="parb:CJU94_14645"/>
<dbReference type="InterPro" id="IPR036388">
    <property type="entry name" value="WH-like_DNA-bd_sf"/>
</dbReference>
<reference evidence="2 3" key="1">
    <citation type="submission" date="2017-08" db="EMBL/GenBank/DDBJ databases">
        <title>Identification and genetic characteristics of simultaneous BTEX- and naphthalene-degrading Paraburkholderia sp. BN5 isolated from petroleum-contaminated soil.</title>
        <authorList>
            <person name="Lee Y."/>
            <person name="Jeon C.O."/>
        </authorList>
    </citation>
    <scope>NUCLEOTIDE SEQUENCE [LARGE SCALE GENOMIC DNA]</scope>
    <source>
        <strain evidence="2 3">BN5</strain>
    </source>
</reference>
<feature type="region of interest" description="Disordered" evidence="1">
    <location>
        <begin position="75"/>
        <end position="101"/>
    </location>
</feature>
<dbReference type="EMBL" id="CP022989">
    <property type="protein sequence ID" value="ASV99280.1"/>
    <property type="molecule type" value="Genomic_DNA"/>
</dbReference>
<dbReference type="PANTHER" id="PTHR33215">
    <property type="entry name" value="PROTEIN DISTAL ANTENNA"/>
    <property type="match status" value="1"/>
</dbReference>
<feature type="compositionally biased region" description="Pro residues" evidence="1">
    <location>
        <begin position="1210"/>
        <end position="1219"/>
    </location>
</feature>
<dbReference type="InterPro" id="IPR051839">
    <property type="entry name" value="RD_transcriptional_regulator"/>
</dbReference>
<keyword evidence="2" id="KW-0238">DNA-binding</keyword>
<dbReference type="PANTHER" id="PTHR33215:SF13">
    <property type="entry name" value="PROTEIN DISTAL ANTENNA"/>
    <property type="match status" value="1"/>
</dbReference>
<feature type="compositionally biased region" description="Polar residues" evidence="1">
    <location>
        <begin position="25"/>
        <end position="45"/>
    </location>
</feature>
<dbReference type="GO" id="GO:0003677">
    <property type="term" value="F:DNA binding"/>
    <property type="evidence" value="ECO:0007669"/>
    <property type="project" value="UniProtKB-KW"/>
</dbReference>
<feature type="region of interest" description="Disordered" evidence="1">
    <location>
        <begin position="1201"/>
        <end position="1226"/>
    </location>
</feature>
<feature type="region of interest" description="Disordered" evidence="1">
    <location>
        <begin position="1"/>
        <end position="62"/>
    </location>
</feature>
<evidence type="ECO:0000256" key="1">
    <source>
        <dbReference type="SAM" id="MobiDB-lite"/>
    </source>
</evidence>
<feature type="compositionally biased region" description="Basic and acidic residues" evidence="1">
    <location>
        <begin position="15"/>
        <end position="24"/>
    </location>
</feature>
<proteinExistence type="predicted"/>
<evidence type="ECO:0000313" key="2">
    <source>
        <dbReference type="EMBL" id="ASV99280.1"/>
    </source>
</evidence>
<organism evidence="2 3">
    <name type="scientific">Paraburkholderia aromaticivorans</name>
    <dbReference type="NCBI Taxonomy" id="2026199"/>
    <lineage>
        <taxon>Bacteria</taxon>
        <taxon>Pseudomonadati</taxon>
        <taxon>Pseudomonadota</taxon>
        <taxon>Betaproteobacteria</taxon>
        <taxon>Burkholderiales</taxon>
        <taxon>Burkholderiaceae</taxon>
        <taxon>Paraburkholderia</taxon>
    </lineage>
</organism>
<dbReference type="Proteomes" id="UP000215158">
    <property type="component" value="Chromosome 1"/>
</dbReference>
<evidence type="ECO:0000313" key="3">
    <source>
        <dbReference type="Proteomes" id="UP000215158"/>
    </source>
</evidence>
<dbReference type="OrthoDB" id="9007202at2"/>
<dbReference type="Pfam" id="PF13384">
    <property type="entry name" value="HTH_23"/>
    <property type="match status" value="1"/>
</dbReference>
<dbReference type="AlphaFoldDB" id="A0A248VJY4"/>
<name>A0A248VJY4_9BURK</name>